<comment type="caution">
    <text evidence="1">The sequence shown here is derived from an EMBL/GenBank/DDBJ whole genome shotgun (WGS) entry which is preliminary data.</text>
</comment>
<proteinExistence type="predicted"/>
<evidence type="ECO:0000313" key="2">
    <source>
        <dbReference type="Proteomes" id="UP000241769"/>
    </source>
</evidence>
<sequence>MQILLLDIKTGLESFLPGRQGWLGCFSKISGFRIRICKPHFATVVIQYVTALITSSLLHIQQVSLPFKRVTANINLLWFLSHGPAETDLSWRLFRYSLCLDIETRSCLVLSLTNSQDETETRQTNVVSTVSRPSRLYSSSFPGIPSRTAVDITSAVTSQTWLRYHRSIVSPSKTLSLFEPI</sequence>
<organism evidence="1 2">
    <name type="scientific">Planoprotostelium fungivorum</name>
    <dbReference type="NCBI Taxonomy" id="1890364"/>
    <lineage>
        <taxon>Eukaryota</taxon>
        <taxon>Amoebozoa</taxon>
        <taxon>Evosea</taxon>
        <taxon>Variosea</taxon>
        <taxon>Cavosteliida</taxon>
        <taxon>Cavosteliaceae</taxon>
        <taxon>Planoprotostelium</taxon>
    </lineage>
</organism>
<name>A0A2P6MXE4_9EUKA</name>
<evidence type="ECO:0000313" key="1">
    <source>
        <dbReference type="EMBL" id="PRP76316.1"/>
    </source>
</evidence>
<dbReference type="AlphaFoldDB" id="A0A2P6MXE4"/>
<dbReference type="EMBL" id="MDYQ01000336">
    <property type="protein sequence ID" value="PRP76316.1"/>
    <property type="molecule type" value="Genomic_DNA"/>
</dbReference>
<gene>
    <name evidence="1" type="ORF">PROFUN_14422</name>
</gene>
<keyword evidence="2" id="KW-1185">Reference proteome</keyword>
<protein>
    <submittedName>
        <fullName evidence="1">Uncharacterized protein</fullName>
    </submittedName>
</protein>
<dbReference type="Proteomes" id="UP000241769">
    <property type="component" value="Unassembled WGS sequence"/>
</dbReference>
<accession>A0A2P6MXE4</accession>
<reference evidence="1 2" key="1">
    <citation type="journal article" date="2018" name="Genome Biol. Evol.">
        <title>Multiple Roots of Fruiting Body Formation in Amoebozoa.</title>
        <authorList>
            <person name="Hillmann F."/>
            <person name="Forbes G."/>
            <person name="Novohradska S."/>
            <person name="Ferling I."/>
            <person name="Riege K."/>
            <person name="Groth M."/>
            <person name="Westermann M."/>
            <person name="Marz M."/>
            <person name="Spaller T."/>
            <person name="Winckler T."/>
            <person name="Schaap P."/>
            <person name="Glockner G."/>
        </authorList>
    </citation>
    <scope>NUCLEOTIDE SEQUENCE [LARGE SCALE GENOMIC DNA]</scope>
    <source>
        <strain evidence="1 2">Jena</strain>
    </source>
</reference>
<dbReference type="InParanoid" id="A0A2P6MXE4"/>